<name>A0A1D8MKA6_9VIRU</name>
<dbReference type="EMBL" id="KX259470">
    <property type="protein sequence ID" value="AOV86362.1"/>
    <property type="molecule type" value="Genomic_DNA"/>
</dbReference>
<sequence length="275" mass="31769">MMCKKPFRQAGMEYGCGQCLPCRISRRRLWATRIQLESLCHEKSSFVTLTYSPEHLPRDNSLDPRHIQLFLKRLRRALEPRRIRFFAVGEYGERHSRPHYHLALFGVDRDDEPALLKAWGKGFVDVGDIQQESASYIAGYVVKKLTARDAMKDGRYPEFARMSLRPGIGSLAIEVIMQVVYSSAGSKDVAIRGDVPDQIHLNGKKVPLGRYLRNQLRDAYGIAKKTPDEVMRVLQWSSPLYNLSPTEFYARESLREQHGRNALARIRLYFSRRKL</sequence>
<evidence type="ECO:0000259" key="1">
    <source>
        <dbReference type="Pfam" id="PF23343"/>
    </source>
</evidence>
<organism evidence="2">
    <name type="scientific">uncultured virus</name>
    <dbReference type="NCBI Taxonomy" id="340016"/>
    <lineage>
        <taxon>Viruses</taxon>
        <taxon>environmental samples</taxon>
    </lineage>
</organism>
<reference evidence="2" key="1">
    <citation type="submission" date="2016-05" db="EMBL/GenBank/DDBJ databases">
        <title>Viral Hybridization Blurs Taxonomic Lines in a Wastewater Treatment Plant.</title>
        <authorList>
            <person name="Pearson V.M.M."/>
            <person name="Caudle S.B."/>
            <person name="Rokyta D.R."/>
        </authorList>
    </citation>
    <scope>NUCLEOTIDE SEQUENCE</scope>
    <source>
        <strain evidence="2">Wastewater_Microviridae_FL16</strain>
    </source>
</reference>
<feature type="domain" description="Replication-associated protein ORF2/G2P" evidence="1">
    <location>
        <begin position="45"/>
        <end position="144"/>
    </location>
</feature>
<dbReference type="InterPro" id="IPR056906">
    <property type="entry name" value="ORF2/G2P_dom"/>
</dbReference>
<proteinExistence type="predicted"/>
<protein>
    <submittedName>
        <fullName evidence="2">Putative replication protein VP4</fullName>
    </submittedName>
</protein>
<dbReference type="Pfam" id="PF23343">
    <property type="entry name" value="REP_ORF2-G2P"/>
    <property type="match status" value="1"/>
</dbReference>
<evidence type="ECO:0000313" key="2">
    <source>
        <dbReference type="EMBL" id="AOV86362.1"/>
    </source>
</evidence>
<accession>A0A1D8MKA6</accession>